<proteinExistence type="predicted"/>
<keyword evidence="4" id="KW-1185">Reference proteome</keyword>
<name>A0A1I7FWR2_9BURK</name>
<sequence>MMYYQLKRTVPYPPRERWPEQHLERYPTVAEWEAASASFAKRSDIRDGWGTYKLTSKWKPTPWFPVPWSHEQLAAFDRLPTLGYLHRPVFVKMINDRGEPLTRRADREAALQKGWQQAALAVPKEARNTLPSRVIVGADNNTDQLVMFHSLLRQITAEGGPEFDPNKHLQFIDTDRRLNNTGAATFFMQIAIGVLGSYREGGISAAFNLRDPNEASIILVSPAPDDKRTSQRHPAGGDVFRHKVEPLDDPRVYEQK</sequence>
<evidence type="ECO:0000313" key="3">
    <source>
        <dbReference type="EMBL" id="SFU40617.1"/>
    </source>
</evidence>
<organism evidence="3 4">
    <name type="scientific">Pseudoduganella namucuonensis</name>
    <dbReference type="NCBI Taxonomy" id="1035707"/>
    <lineage>
        <taxon>Bacteria</taxon>
        <taxon>Pseudomonadati</taxon>
        <taxon>Pseudomonadota</taxon>
        <taxon>Betaproteobacteria</taxon>
        <taxon>Burkholderiales</taxon>
        <taxon>Oxalobacteraceae</taxon>
        <taxon>Telluria group</taxon>
        <taxon>Pseudoduganella</taxon>
    </lineage>
</organism>
<reference evidence="4" key="1">
    <citation type="submission" date="2016-10" db="EMBL/GenBank/DDBJ databases">
        <authorList>
            <person name="Varghese N."/>
            <person name="Submissions S."/>
        </authorList>
    </citation>
    <scope>NUCLEOTIDE SEQUENCE [LARGE SCALE GENOMIC DNA]</scope>
    <source>
        <strain evidence="4">CGMCC 1.11014</strain>
    </source>
</reference>
<accession>A0A1I7FWR2</accession>
<feature type="region of interest" description="Disordered" evidence="1">
    <location>
        <begin position="222"/>
        <end position="256"/>
    </location>
</feature>
<feature type="compositionally biased region" description="Basic and acidic residues" evidence="1">
    <location>
        <begin position="239"/>
        <end position="256"/>
    </location>
</feature>
<dbReference type="Pfam" id="PF20995">
    <property type="entry name" value="Tla3_C"/>
    <property type="match status" value="1"/>
</dbReference>
<evidence type="ECO:0000313" key="4">
    <source>
        <dbReference type="Proteomes" id="UP000199391"/>
    </source>
</evidence>
<feature type="domain" description="Type VI lipase adapter protein Tla3 C-terminal" evidence="2">
    <location>
        <begin position="82"/>
        <end position="222"/>
    </location>
</feature>
<gene>
    <name evidence="3" type="ORF">SAMN05216552_1002338</name>
</gene>
<evidence type="ECO:0000256" key="1">
    <source>
        <dbReference type="SAM" id="MobiDB-lite"/>
    </source>
</evidence>
<protein>
    <recommendedName>
        <fullName evidence="2">Type VI lipase adapter protein Tla3 C-terminal domain-containing protein</fullName>
    </recommendedName>
</protein>
<dbReference type="Proteomes" id="UP000199391">
    <property type="component" value="Unassembled WGS sequence"/>
</dbReference>
<evidence type="ECO:0000259" key="2">
    <source>
        <dbReference type="Pfam" id="PF20995"/>
    </source>
</evidence>
<dbReference type="InterPro" id="IPR048303">
    <property type="entry name" value="Tla3_C"/>
</dbReference>
<dbReference type="AlphaFoldDB" id="A0A1I7FWR2"/>
<dbReference type="EMBL" id="FPBO01000002">
    <property type="protein sequence ID" value="SFU40617.1"/>
    <property type="molecule type" value="Genomic_DNA"/>
</dbReference>